<gene>
    <name evidence="1" type="ORF">H8S57_10195</name>
</gene>
<dbReference type="Proteomes" id="UP000661435">
    <property type="component" value="Unassembled WGS sequence"/>
</dbReference>
<protein>
    <recommendedName>
        <fullName evidence="3">DUF2634 domain-containing protein</fullName>
    </recommendedName>
</protein>
<evidence type="ECO:0000313" key="2">
    <source>
        <dbReference type="Proteomes" id="UP000661435"/>
    </source>
</evidence>
<evidence type="ECO:0008006" key="3">
    <source>
        <dbReference type="Google" id="ProtNLM"/>
    </source>
</evidence>
<dbReference type="AlphaFoldDB" id="A0A8J6J0Z1"/>
<organism evidence="1 2">
    <name type="scientific">Lawsonibacter hominis</name>
    <dbReference type="NCBI Taxonomy" id="2763053"/>
    <lineage>
        <taxon>Bacteria</taxon>
        <taxon>Bacillati</taxon>
        <taxon>Bacillota</taxon>
        <taxon>Clostridia</taxon>
        <taxon>Eubacteriales</taxon>
        <taxon>Oscillospiraceae</taxon>
        <taxon>Lawsonibacter</taxon>
    </lineage>
</organism>
<dbReference type="RefSeq" id="WP_186907983.1">
    <property type="nucleotide sequence ID" value="NZ_JACOPP010000013.1"/>
</dbReference>
<comment type="caution">
    <text evidence="1">The sequence shown here is derived from an EMBL/GenBank/DDBJ whole genome shotgun (WGS) entry which is preliminary data.</text>
</comment>
<reference evidence="1" key="1">
    <citation type="submission" date="2020-08" db="EMBL/GenBank/DDBJ databases">
        <title>Genome public.</title>
        <authorList>
            <person name="Liu C."/>
            <person name="Sun Q."/>
        </authorList>
    </citation>
    <scope>NUCLEOTIDE SEQUENCE</scope>
    <source>
        <strain evidence="1">NSJ-51</strain>
    </source>
</reference>
<name>A0A8J6J0Z1_9FIRM</name>
<evidence type="ECO:0000313" key="1">
    <source>
        <dbReference type="EMBL" id="MBC5734092.1"/>
    </source>
</evidence>
<sequence length="114" mass="12605">MELMVRDGDYVSDGRGSFRRAEGSAELLQRVLWKLSIRRGCFPPLPGLGSQLYRLAGAQPARRGALARQYVTEALAEEESLLVDDVILSGTGTLQVRLTWRGETLRLDMDVQGA</sequence>
<keyword evidence="2" id="KW-1185">Reference proteome</keyword>
<dbReference type="EMBL" id="JACOPP010000013">
    <property type="protein sequence ID" value="MBC5734092.1"/>
    <property type="molecule type" value="Genomic_DNA"/>
</dbReference>
<proteinExistence type="predicted"/>
<accession>A0A8J6J0Z1</accession>